<evidence type="ECO:0000313" key="2">
    <source>
        <dbReference type="Proteomes" id="UP000003861"/>
    </source>
</evidence>
<comment type="caution">
    <text evidence="1">The sequence shown here is derived from an EMBL/GenBank/DDBJ whole genome shotgun (WGS) entry which is preliminary data.</text>
</comment>
<proteinExistence type="predicted"/>
<name>U2DIL7_9EURY</name>
<dbReference type="GeneID" id="43502945"/>
<dbReference type="AlphaFoldDB" id="U2DIL7"/>
<dbReference type="EMBL" id="AFNT02000025">
    <property type="protein sequence ID" value="ERJ05782.1"/>
    <property type="molecule type" value="Genomic_DNA"/>
</dbReference>
<dbReference type="RefSeq" id="WP_008525902.1">
    <property type="nucleotide sequence ID" value="NC_021921.1"/>
</dbReference>
<evidence type="ECO:0000313" key="1">
    <source>
        <dbReference type="EMBL" id="ERJ05782.1"/>
    </source>
</evidence>
<dbReference type="Proteomes" id="UP000003861">
    <property type="component" value="Unassembled WGS sequence"/>
</dbReference>
<accession>U2DIL7</accession>
<organism evidence="1 2">
    <name type="scientific">Halorhabdus tiamatea SARL4B</name>
    <dbReference type="NCBI Taxonomy" id="1033806"/>
    <lineage>
        <taxon>Archaea</taxon>
        <taxon>Methanobacteriati</taxon>
        <taxon>Methanobacteriota</taxon>
        <taxon>Stenosarchaea group</taxon>
        <taxon>Halobacteria</taxon>
        <taxon>Halobacteriales</taxon>
        <taxon>Haloarculaceae</taxon>
        <taxon>Halorhabdus</taxon>
    </lineage>
</organism>
<reference evidence="1 2" key="1">
    <citation type="journal article" date="2011" name="J. Bacteriol.">
        <title>Genome sequence of Halorhabdus tiamatea, the first archaeon isolated from a deep-sea anoxic brine lake.</title>
        <authorList>
            <person name="Antunes A."/>
            <person name="Alam I."/>
            <person name="Bajic V.B."/>
            <person name="Stingl U."/>
        </authorList>
    </citation>
    <scope>NUCLEOTIDE SEQUENCE [LARGE SCALE GENOMIC DNA]</scope>
    <source>
        <strain evidence="1 2">SARL4B</strain>
    </source>
</reference>
<protein>
    <submittedName>
        <fullName evidence="1">Uncharacterized protein</fullName>
    </submittedName>
</protein>
<sequence>MSASARDRDTDDEESLEALTARILENGTATEDGERVVRALHRHAKREGK</sequence>
<gene>
    <name evidence="1" type="ORF">HLRTI_002170</name>
</gene>
<reference evidence="1 2" key="2">
    <citation type="journal article" date="2013" name="PLoS ONE">
        <title>INDIGO - INtegrated Data Warehouse of MIcrobial GenOmes with Examples from the Red Sea Extremophiles.</title>
        <authorList>
            <person name="Alam I."/>
            <person name="Antunes A."/>
            <person name="Kamau A.A."/>
            <person name="Ba Alawi W."/>
            <person name="Kalkatawi M."/>
            <person name="Stingl U."/>
            <person name="Bajic V.B."/>
        </authorList>
    </citation>
    <scope>NUCLEOTIDE SEQUENCE [LARGE SCALE GENOMIC DNA]</scope>
    <source>
        <strain evidence="1 2">SARL4B</strain>
    </source>
</reference>